<protein>
    <submittedName>
        <fullName evidence="1">Uncharacterized protein</fullName>
    </submittedName>
</protein>
<proteinExistence type="predicted"/>
<keyword evidence="2" id="KW-1185">Reference proteome</keyword>
<evidence type="ECO:0000313" key="2">
    <source>
        <dbReference type="Proteomes" id="UP001386955"/>
    </source>
</evidence>
<reference evidence="1 2" key="1">
    <citation type="submission" date="2024-01" db="EMBL/GenBank/DDBJ databases">
        <title>The genomes of 5 underutilized Papilionoideae crops provide insights into root nodulation and disease resistanc.</title>
        <authorList>
            <person name="Jiang F."/>
        </authorList>
    </citation>
    <scope>NUCLEOTIDE SEQUENCE [LARGE SCALE GENOMIC DNA]</scope>
    <source>
        <strain evidence="1">DUOXIRENSHENG_FW03</strain>
        <tissue evidence="1">Leaves</tissue>
    </source>
</reference>
<gene>
    <name evidence="1" type="ORF">VNO78_06713</name>
</gene>
<evidence type="ECO:0000313" key="1">
    <source>
        <dbReference type="EMBL" id="KAK7405429.1"/>
    </source>
</evidence>
<dbReference type="Proteomes" id="UP001386955">
    <property type="component" value="Unassembled WGS sequence"/>
</dbReference>
<name>A0AAN9XS18_PSOTE</name>
<dbReference type="EMBL" id="JAYMYS010000002">
    <property type="protein sequence ID" value="KAK7405429.1"/>
    <property type="molecule type" value="Genomic_DNA"/>
</dbReference>
<organism evidence="1 2">
    <name type="scientific">Psophocarpus tetragonolobus</name>
    <name type="common">Winged bean</name>
    <name type="synonym">Dolichos tetragonolobus</name>
    <dbReference type="NCBI Taxonomy" id="3891"/>
    <lineage>
        <taxon>Eukaryota</taxon>
        <taxon>Viridiplantae</taxon>
        <taxon>Streptophyta</taxon>
        <taxon>Embryophyta</taxon>
        <taxon>Tracheophyta</taxon>
        <taxon>Spermatophyta</taxon>
        <taxon>Magnoliopsida</taxon>
        <taxon>eudicotyledons</taxon>
        <taxon>Gunneridae</taxon>
        <taxon>Pentapetalae</taxon>
        <taxon>rosids</taxon>
        <taxon>fabids</taxon>
        <taxon>Fabales</taxon>
        <taxon>Fabaceae</taxon>
        <taxon>Papilionoideae</taxon>
        <taxon>50 kb inversion clade</taxon>
        <taxon>NPAAA clade</taxon>
        <taxon>indigoferoid/millettioid clade</taxon>
        <taxon>Phaseoleae</taxon>
        <taxon>Psophocarpus</taxon>
    </lineage>
</organism>
<accession>A0AAN9XS18</accession>
<dbReference type="AlphaFoldDB" id="A0AAN9XS18"/>
<sequence length="114" mass="12250">MPEGVSVAPLNARVVGHSAATDLIGKQNGKSYLSKGKTVVTTRGSHKRNHEETTSDIVDFVNKEVTPTTSEGRAVADKVNSLVQEDDEVGAEDDVIEAELLPLLCFVISFCFAF</sequence>
<comment type="caution">
    <text evidence="1">The sequence shown here is derived from an EMBL/GenBank/DDBJ whole genome shotgun (WGS) entry which is preliminary data.</text>
</comment>